<feature type="compositionally biased region" description="Basic residues" evidence="1">
    <location>
        <begin position="384"/>
        <end position="408"/>
    </location>
</feature>
<dbReference type="Proteomes" id="UP000494205">
    <property type="component" value="Unassembled WGS sequence"/>
</dbReference>
<dbReference type="Pfam" id="PF11453">
    <property type="entry name" value="DUF2950"/>
    <property type="match status" value="1"/>
</dbReference>
<evidence type="ECO:0008006" key="4">
    <source>
        <dbReference type="Google" id="ProtNLM"/>
    </source>
</evidence>
<dbReference type="AlphaFoldDB" id="A0A6J5CAD8"/>
<gene>
    <name evidence="2" type="ORF">LMG27174_05888</name>
</gene>
<evidence type="ECO:0000256" key="1">
    <source>
        <dbReference type="SAM" id="MobiDB-lite"/>
    </source>
</evidence>
<dbReference type="PANTHER" id="PTHR40269:SF1">
    <property type="entry name" value="OUTER MEMBRANE PROTEIN"/>
    <property type="match status" value="1"/>
</dbReference>
<accession>A0A6J5CAD8</accession>
<feature type="region of interest" description="Disordered" evidence="1">
    <location>
        <begin position="270"/>
        <end position="408"/>
    </location>
</feature>
<dbReference type="EMBL" id="CADIJZ010000028">
    <property type="protein sequence ID" value="CAB3732032.1"/>
    <property type="molecule type" value="Genomic_DNA"/>
</dbReference>
<feature type="compositionally biased region" description="Polar residues" evidence="1">
    <location>
        <begin position="297"/>
        <end position="312"/>
    </location>
</feature>
<dbReference type="InterPro" id="IPR021556">
    <property type="entry name" value="DUF2950"/>
</dbReference>
<dbReference type="Pfam" id="PF11737">
    <property type="entry name" value="DUF3300"/>
    <property type="match status" value="1"/>
</dbReference>
<dbReference type="InterPro" id="IPR021728">
    <property type="entry name" value="DUF3300"/>
</dbReference>
<evidence type="ECO:0000313" key="2">
    <source>
        <dbReference type="EMBL" id="CAB3732032.1"/>
    </source>
</evidence>
<evidence type="ECO:0000313" key="3">
    <source>
        <dbReference type="Proteomes" id="UP000494205"/>
    </source>
</evidence>
<reference evidence="2 3" key="1">
    <citation type="submission" date="2020-04" db="EMBL/GenBank/DDBJ databases">
        <authorList>
            <person name="De Canck E."/>
        </authorList>
    </citation>
    <scope>NUCLEOTIDE SEQUENCE [LARGE SCALE GENOMIC DNA]</scope>
    <source>
        <strain evidence="2 3">LMG 27174</strain>
    </source>
</reference>
<organism evidence="2 3">
    <name type="scientific">Paraburkholderia rhynchosiae</name>
    <dbReference type="NCBI Taxonomy" id="487049"/>
    <lineage>
        <taxon>Bacteria</taxon>
        <taxon>Pseudomonadati</taxon>
        <taxon>Pseudomonadota</taxon>
        <taxon>Betaproteobacteria</taxon>
        <taxon>Burkholderiales</taxon>
        <taxon>Burkholderiaceae</taxon>
        <taxon>Paraburkholderia</taxon>
    </lineage>
</organism>
<name>A0A6J5CAD8_9BURK</name>
<protein>
    <recommendedName>
        <fullName evidence="4">DUF3300 domain-containing protein</fullName>
    </recommendedName>
</protein>
<proteinExistence type="predicted"/>
<feature type="compositionally biased region" description="Basic and acidic residues" evidence="1">
    <location>
        <begin position="327"/>
        <end position="345"/>
    </location>
</feature>
<sequence>MKRSTANPRGTLIALAILAGLPVMLDVTAPAAYAQTAAKISNQQLDSLTAPIALYPDALLAQVLMASTFPQDTEAAAAWSKANGNTKGDDAVKAVAAQPWDPSVQSLVAFPQVLATMASKPDWVAQLGNAFLAQPNDVMDSVQRLRKQAQQAGNLKTTGQQKVIVEQTTIQIVPVNPQVVYVPTYNPTVVYGAWPYPAYPPVYMPPPPGYAVASGLAAGLAFGAGIAITSALWSDVNWNNHSVNINVNRYNNINVNRRLDVNSNTTSWNRNTTFNRNTSANAGGVQRDAYRGRDMSTSRAQAQQTLQNRTGQNLGGTEPARARHPAWRYEHRQHSGERAKRESRQRTARRRQRTGRAAGHSARASEQAGASRRSQRSGCGRWRTTTRRRFGRGRRRARTRRWSRCSRRRTTTQRWSRCGRRRTTPLRPATLNDLREPLMNHIQTIGVRFANATALPFARRLAYTAIAMSASLFCAVSAHAQAVYPTPDAAVNAFVDALATNDHPAMQHVLGKDFNRFIPSKDVGEEDIYEFLGAWAAGHRIVDDAVPLHGRATRHLSVGTSGWTLPVPLVQAANGWRFDPASGSDEILTRRIGRNERAAMMTSLA</sequence>
<feature type="compositionally biased region" description="Low complexity" evidence="1">
    <location>
        <begin position="270"/>
        <end position="282"/>
    </location>
</feature>
<dbReference type="PANTHER" id="PTHR40269">
    <property type="entry name" value="OUTER MEMBRANE PROTEIN-RELATED"/>
    <property type="match status" value="1"/>
</dbReference>